<accession>A0A0J6Y2J0</accession>
<dbReference type="Proteomes" id="UP000054565">
    <property type="component" value="Unassembled WGS sequence"/>
</dbReference>
<name>A0A0J6Y2J0_COCIT</name>
<proteinExistence type="predicted"/>
<dbReference type="AlphaFoldDB" id="A0A0J6Y2J0"/>
<dbReference type="EMBL" id="DS028093">
    <property type="protein sequence ID" value="KMP01214.1"/>
    <property type="molecule type" value="Genomic_DNA"/>
</dbReference>
<reference evidence="2" key="1">
    <citation type="journal article" date="2010" name="Genome Res.">
        <title>Population genomic sequencing of Coccidioides fungi reveals recent hybridization and transposon control.</title>
        <authorList>
            <person name="Neafsey D.E."/>
            <person name="Barker B.M."/>
            <person name="Sharpton T.J."/>
            <person name="Stajich J.E."/>
            <person name="Park D.J."/>
            <person name="Whiston E."/>
            <person name="Hung C.-Y."/>
            <person name="McMahan C."/>
            <person name="White J."/>
            <person name="Sykes S."/>
            <person name="Heiman D."/>
            <person name="Young S."/>
            <person name="Zeng Q."/>
            <person name="Abouelleil A."/>
            <person name="Aftuck L."/>
            <person name="Bessette D."/>
            <person name="Brown A."/>
            <person name="FitzGerald M."/>
            <person name="Lui A."/>
            <person name="Macdonald J.P."/>
            <person name="Priest M."/>
            <person name="Orbach M.J."/>
            <person name="Galgiani J.N."/>
            <person name="Kirkland T.N."/>
            <person name="Cole G.T."/>
            <person name="Birren B.W."/>
            <person name="Henn M.R."/>
            <person name="Taylor J.W."/>
            <person name="Rounsley S.D."/>
        </authorList>
    </citation>
    <scope>NUCLEOTIDE SEQUENCE [LARGE SCALE GENOMIC DNA]</scope>
    <source>
        <strain evidence="2">RMSCC 2394</strain>
    </source>
</reference>
<organism evidence="1 2">
    <name type="scientific">Coccidioides immitis RMSCC 2394</name>
    <dbReference type="NCBI Taxonomy" id="404692"/>
    <lineage>
        <taxon>Eukaryota</taxon>
        <taxon>Fungi</taxon>
        <taxon>Dikarya</taxon>
        <taxon>Ascomycota</taxon>
        <taxon>Pezizomycotina</taxon>
        <taxon>Eurotiomycetes</taxon>
        <taxon>Eurotiomycetidae</taxon>
        <taxon>Onygenales</taxon>
        <taxon>Onygenaceae</taxon>
        <taxon>Coccidioides</taxon>
    </lineage>
</organism>
<gene>
    <name evidence="1" type="ORF">CIRG_01353</name>
</gene>
<sequence>MSKYLRGIVDAIPWNHVVKAWRVCGEDSKLLGCGPVFGIGEATLENWEAYLDPSGMKTAPPFYSFSFLFSPSGIEANGTKNERSDRENLTVGQHFASGQRTHAIAIGHPRNKLLSKPIPQFPSELED</sequence>
<evidence type="ECO:0000313" key="1">
    <source>
        <dbReference type="EMBL" id="KMP01214.1"/>
    </source>
</evidence>
<protein>
    <submittedName>
        <fullName evidence="1">Uncharacterized protein</fullName>
    </submittedName>
</protein>
<evidence type="ECO:0000313" key="2">
    <source>
        <dbReference type="Proteomes" id="UP000054565"/>
    </source>
</evidence>